<reference evidence="2" key="2">
    <citation type="journal article" date="2015" name="Fish Shellfish Immunol.">
        <title>Early steps in the European eel (Anguilla anguilla)-Vibrio vulnificus interaction in the gills: Role of the RtxA13 toxin.</title>
        <authorList>
            <person name="Callol A."/>
            <person name="Pajuelo D."/>
            <person name="Ebbesson L."/>
            <person name="Teles M."/>
            <person name="MacKenzie S."/>
            <person name="Amaro C."/>
        </authorList>
    </citation>
    <scope>NUCLEOTIDE SEQUENCE</scope>
</reference>
<proteinExistence type="predicted"/>
<reference evidence="2" key="1">
    <citation type="submission" date="2014-11" db="EMBL/GenBank/DDBJ databases">
        <authorList>
            <person name="Amaro Gonzalez C."/>
        </authorList>
    </citation>
    <scope>NUCLEOTIDE SEQUENCE</scope>
</reference>
<keyword evidence="1" id="KW-1133">Transmembrane helix</keyword>
<name>A0A0E9S7N5_ANGAN</name>
<evidence type="ECO:0000313" key="2">
    <source>
        <dbReference type="EMBL" id="JAH36695.1"/>
    </source>
</evidence>
<keyword evidence="1" id="KW-0812">Transmembrane</keyword>
<keyword evidence="1" id="KW-0472">Membrane</keyword>
<accession>A0A0E9S7N5</accession>
<evidence type="ECO:0000256" key="1">
    <source>
        <dbReference type="SAM" id="Phobius"/>
    </source>
</evidence>
<feature type="transmembrane region" description="Helical" evidence="1">
    <location>
        <begin position="6"/>
        <end position="22"/>
    </location>
</feature>
<dbReference type="EMBL" id="GBXM01071882">
    <property type="protein sequence ID" value="JAH36695.1"/>
    <property type="molecule type" value="Transcribed_RNA"/>
</dbReference>
<protein>
    <submittedName>
        <fullName evidence="2">Uncharacterized protein</fullName>
    </submittedName>
</protein>
<dbReference type="AlphaFoldDB" id="A0A0E9S7N5"/>
<organism evidence="2">
    <name type="scientific">Anguilla anguilla</name>
    <name type="common">European freshwater eel</name>
    <name type="synonym">Muraena anguilla</name>
    <dbReference type="NCBI Taxonomy" id="7936"/>
    <lineage>
        <taxon>Eukaryota</taxon>
        <taxon>Metazoa</taxon>
        <taxon>Chordata</taxon>
        <taxon>Craniata</taxon>
        <taxon>Vertebrata</taxon>
        <taxon>Euteleostomi</taxon>
        <taxon>Actinopterygii</taxon>
        <taxon>Neopterygii</taxon>
        <taxon>Teleostei</taxon>
        <taxon>Anguilliformes</taxon>
        <taxon>Anguillidae</taxon>
        <taxon>Anguilla</taxon>
    </lineage>
</organism>
<sequence>MLSSVLTFFRFSVVILIIMICFV</sequence>